<proteinExistence type="predicted"/>
<accession>A0A1E7N287</accession>
<reference evidence="3" key="3">
    <citation type="submission" date="2016-08" db="EMBL/GenBank/DDBJ databases">
        <title>Sequencing, Assembly and Comparative Genomics of S. aureofaciens ATCC 10762.</title>
        <authorList>
            <person name="Gradnigo J.S."/>
            <person name="Johnson N."/>
            <person name="Somerville G.A."/>
        </authorList>
    </citation>
    <scope>NUCLEOTIDE SEQUENCE [LARGE SCALE GENOMIC DNA]</scope>
    <source>
        <strain evidence="3">ATCC 10762</strain>
    </source>
</reference>
<dbReference type="EMBL" id="BMUB01000003">
    <property type="protein sequence ID" value="GGU66975.1"/>
    <property type="molecule type" value="Genomic_DNA"/>
</dbReference>
<dbReference type="InterPro" id="IPR034660">
    <property type="entry name" value="DinB/YfiT-like"/>
</dbReference>
<evidence type="ECO:0000259" key="1">
    <source>
        <dbReference type="Pfam" id="PF11716"/>
    </source>
</evidence>
<reference evidence="2" key="1">
    <citation type="journal article" date="2014" name="Int. J. Syst. Evol. Microbiol.">
        <title>Complete genome sequence of Corynebacterium casei LMG S-19264T (=DSM 44701T), isolated from a smear-ripened cheese.</title>
        <authorList>
            <consortium name="US DOE Joint Genome Institute (JGI-PGF)"/>
            <person name="Walter F."/>
            <person name="Albersmeier A."/>
            <person name="Kalinowski J."/>
            <person name="Ruckert C."/>
        </authorList>
    </citation>
    <scope>NUCLEOTIDE SEQUENCE</scope>
    <source>
        <strain evidence="2">JCM 4434</strain>
    </source>
</reference>
<name>A0A1E7N287_KITAU</name>
<dbReference type="NCBIfam" id="TIGR03083">
    <property type="entry name" value="maleylpyruvate isomerase family mycothiol-dependent enzyme"/>
    <property type="match status" value="1"/>
</dbReference>
<gene>
    <name evidence="2" type="ORF">GCM10010502_17600</name>
    <name evidence="3" type="ORF">HS99_0035330</name>
</gene>
<dbReference type="SUPFAM" id="SSF109854">
    <property type="entry name" value="DinB/YfiT-like putative metalloenzymes"/>
    <property type="match status" value="1"/>
</dbReference>
<organism evidence="3 4">
    <name type="scientific">Kitasatospora aureofaciens</name>
    <name type="common">Streptomyces aureofaciens</name>
    <dbReference type="NCBI Taxonomy" id="1894"/>
    <lineage>
        <taxon>Bacteria</taxon>
        <taxon>Bacillati</taxon>
        <taxon>Actinomycetota</taxon>
        <taxon>Actinomycetes</taxon>
        <taxon>Kitasatosporales</taxon>
        <taxon>Streptomycetaceae</taxon>
        <taxon>Kitasatospora</taxon>
    </lineage>
</organism>
<dbReference type="Gene3D" id="1.20.120.450">
    <property type="entry name" value="dinb family like domain"/>
    <property type="match status" value="1"/>
</dbReference>
<feature type="domain" description="Mycothiol-dependent maleylpyruvate isomerase metal-binding" evidence="1">
    <location>
        <begin position="10"/>
        <end position="131"/>
    </location>
</feature>
<reference evidence="3 4" key="2">
    <citation type="submission" date="2014-07" db="EMBL/GenBank/DDBJ databases">
        <authorList>
            <person name="Zhang J.E."/>
            <person name="Yang H."/>
            <person name="Guo J."/>
            <person name="Deng Z."/>
            <person name="Luo H."/>
            <person name="Luo M."/>
            <person name="Zhao B."/>
        </authorList>
    </citation>
    <scope>NUCLEOTIDE SEQUENCE [LARGE SCALE GENOMIC DNA]</scope>
    <source>
        <strain evidence="3">ATCC 10762</strain>
        <strain evidence="4">ATCC 10762 / DSM 40127 / CCM 3239 / JCM 4008 / LMG 5968 / NBRC 12843 / NCIMB 8234 / A-377</strain>
    </source>
</reference>
<dbReference type="Proteomes" id="UP000610124">
    <property type="component" value="Unassembled WGS sequence"/>
</dbReference>
<dbReference type="InterPro" id="IPR024344">
    <property type="entry name" value="MDMPI_metal-binding"/>
</dbReference>
<comment type="caution">
    <text evidence="3">The sequence shown here is derived from an EMBL/GenBank/DDBJ whole genome shotgun (WGS) entry which is preliminary data.</text>
</comment>
<dbReference type="InterPro" id="IPR017520">
    <property type="entry name" value="CHP03086"/>
</dbReference>
<evidence type="ECO:0000313" key="3">
    <source>
        <dbReference type="EMBL" id="OEV34563.1"/>
    </source>
</evidence>
<dbReference type="AlphaFoldDB" id="A0A1E7N287"/>
<dbReference type="NCBIfam" id="TIGR03086">
    <property type="entry name" value="TIGR03086 family metal-binding protein"/>
    <property type="match status" value="1"/>
</dbReference>
<accession>A0A8H9HJ72</accession>
<dbReference type="GeneID" id="97484919"/>
<dbReference type="GO" id="GO:0046872">
    <property type="term" value="F:metal ion binding"/>
    <property type="evidence" value="ECO:0007669"/>
    <property type="project" value="InterPro"/>
</dbReference>
<reference evidence="2" key="5">
    <citation type="submission" date="2020-09" db="EMBL/GenBank/DDBJ databases">
        <authorList>
            <person name="Sun Q."/>
            <person name="Ohkuma M."/>
        </authorList>
    </citation>
    <scope>NUCLEOTIDE SEQUENCE</scope>
    <source>
        <strain evidence="2">JCM 4434</strain>
    </source>
</reference>
<dbReference type="Proteomes" id="UP000037395">
    <property type="component" value="Unassembled WGS sequence"/>
</dbReference>
<keyword evidence="4" id="KW-1185">Reference proteome</keyword>
<reference evidence="4" key="4">
    <citation type="submission" date="2016-08" db="EMBL/GenBank/DDBJ databases">
        <title>Sequencing, assembly and comparative genomics of S. aureofaciens ATCC 10762.</title>
        <authorList>
            <person name="Gradnigo J.S."/>
            <person name="Johnson N."/>
            <person name="Somerville G.A."/>
        </authorList>
    </citation>
    <scope>NUCLEOTIDE SEQUENCE [LARGE SCALE GENOMIC DNA]</scope>
    <source>
        <strain evidence="4">ATCC 10762 / DSM 40127 / CCM 3239 / JCM 4008 / LMG 5968 / NBRC 12843 / NCIMB 8234 / A-377</strain>
    </source>
</reference>
<dbReference type="OrthoDB" id="5185819at2"/>
<dbReference type="InterPro" id="IPR017517">
    <property type="entry name" value="Maleyloyr_isom"/>
</dbReference>
<dbReference type="KEGG" id="kau:B6264_10860"/>
<dbReference type="EMBL" id="JPRF03000044">
    <property type="protein sequence ID" value="OEV34563.1"/>
    <property type="molecule type" value="Genomic_DNA"/>
</dbReference>
<dbReference type="RefSeq" id="WP_030552803.1">
    <property type="nucleotide sequence ID" value="NZ_BMUB01000003.1"/>
</dbReference>
<evidence type="ECO:0000313" key="4">
    <source>
        <dbReference type="Proteomes" id="UP000037395"/>
    </source>
</evidence>
<evidence type="ECO:0000313" key="2">
    <source>
        <dbReference type="EMBL" id="GGU66975.1"/>
    </source>
</evidence>
<protein>
    <submittedName>
        <fullName evidence="3">TIGR03086 family protein</fullName>
    </submittedName>
</protein>
<dbReference type="Pfam" id="PF11716">
    <property type="entry name" value="MDMPI_N"/>
    <property type="match status" value="1"/>
</dbReference>
<sequence>MKLVELHARAMELTVEVVDDVRPDRLDRPTPCAGWTLRRLLEHCVGQHRGFAAAARGAGPDLALFADATLGADPAEDFRRTGADLVAAFREAAVTDRALWLPEIRDGGPFPLAQAVGFHLVDTLVHGWDVAAALGAADRLVAAVDGDDALVTALLAVSEAVPNTPEARAPGRAFRPGLEPGGGAGRFDRALALLGRDPAWKARP</sequence>